<dbReference type="Pfam" id="PF03800">
    <property type="entry name" value="Nuf2"/>
    <property type="match status" value="2"/>
</dbReference>
<keyword evidence="7" id="KW-0131">Cell cycle</keyword>
<evidence type="ECO:0000256" key="2">
    <source>
        <dbReference type="ARBA" id="ARBA00005498"/>
    </source>
</evidence>
<gene>
    <name evidence="11" type="ORF">Syun_003136</name>
</gene>
<dbReference type="Gene3D" id="1.10.418.60">
    <property type="entry name" value="Ncd80 complex, Nuf2 subunit"/>
    <property type="match status" value="1"/>
</dbReference>
<protein>
    <recommendedName>
        <fullName evidence="10">Kinetochore protein Nuf2 N-terminal domain-containing protein</fullName>
    </recommendedName>
</protein>
<dbReference type="InterPro" id="IPR038275">
    <property type="entry name" value="Nuf2_N_sf"/>
</dbReference>
<dbReference type="EMBL" id="JBBNAF010000002">
    <property type="protein sequence ID" value="KAK9162234.1"/>
    <property type="molecule type" value="Genomic_DNA"/>
</dbReference>
<reference evidence="11 12" key="1">
    <citation type="submission" date="2024-01" db="EMBL/GenBank/DDBJ databases">
        <title>Genome assemblies of Stephania.</title>
        <authorList>
            <person name="Yang L."/>
        </authorList>
    </citation>
    <scope>NUCLEOTIDE SEQUENCE [LARGE SCALE GENOMIC DNA]</scope>
    <source>
        <strain evidence="11">YNDBR</strain>
        <tissue evidence="11">Leaf</tissue>
    </source>
</reference>
<evidence type="ECO:0000313" key="11">
    <source>
        <dbReference type="EMBL" id="KAK9162234.1"/>
    </source>
</evidence>
<name>A0AAP0Q1D1_9MAGN</name>
<dbReference type="PANTHER" id="PTHR48441">
    <property type="match status" value="1"/>
</dbReference>
<evidence type="ECO:0000259" key="10">
    <source>
        <dbReference type="Pfam" id="PF03800"/>
    </source>
</evidence>
<evidence type="ECO:0000256" key="7">
    <source>
        <dbReference type="ARBA" id="ARBA00023306"/>
    </source>
</evidence>
<evidence type="ECO:0000256" key="4">
    <source>
        <dbReference type="ARBA" id="ARBA00022618"/>
    </source>
</evidence>
<organism evidence="11 12">
    <name type="scientific">Stephania yunnanensis</name>
    <dbReference type="NCBI Taxonomy" id="152371"/>
    <lineage>
        <taxon>Eukaryota</taxon>
        <taxon>Viridiplantae</taxon>
        <taxon>Streptophyta</taxon>
        <taxon>Embryophyta</taxon>
        <taxon>Tracheophyta</taxon>
        <taxon>Spermatophyta</taxon>
        <taxon>Magnoliopsida</taxon>
        <taxon>Ranunculales</taxon>
        <taxon>Menispermaceae</taxon>
        <taxon>Menispermoideae</taxon>
        <taxon>Cissampelideae</taxon>
        <taxon>Stephania</taxon>
    </lineage>
</organism>
<keyword evidence="3" id="KW-0158">Chromosome</keyword>
<evidence type="ECO:0000256" key="3">
    <source>
        <dbReference type="ARBA" id="ARBA00022454"/>
    </source>
</evidence>
<dbReference type="GO" id="GO:0051301">
    <property type="term" value="P:cell division"/>
    <property type="evidence" value="ECO:0007669"/>
    <property type="project" value="UniProtKB-KW"/>
</dbReference>
<keyword evidence="5" id="KW-0498">Mitosis</keyword>
<keyword evidence="12" id="KW-1185">Reference proteome</keyword>
<feature type="domain" description="Kinetochore protein Nuf2 N-terminal" evidence="10">
    <location>
        <begin position="72"/>
        <end position="168"/>
    </location>
</feature>
<sequence length="418" mass="48008">MSSSYQVQQLSRSEILSTLAANDIHVREEDLLRPTPDLASSLYSAVLSLIDPLQYHYHYFYFSASSHFNHFCALVLNLVLSRRDEDHGQADFHALGRLDNPDLHADSVRVMNLFHKIKEMVAAVFCPTPFTLKDLLKPDPNRTALFLSAILNFYLHMVGKLESLRPYVDPINSYVEKQTELESQIAELNAEIAVLKHAREMEQPLVLEVDAKVKELRQTIQSLNTQQMSLKASFRTLRDKTKEIEEKISNADFALVQSAQENAKLRSKIVQSPEKLQGAVEEKKVTLTEAKNSERSAMQAFQEKTTTLEIYSKAAKKMSKQLAQMQAIQEQVNSGKAIDKDVKVLKAKLSDDRMLEMSLEAKLVERQGKVEQLEESRKAFEKERELKYEEATKRLNSVKWKWNPRGMILHQEEKKFKL</sequence>
<keyword evidence="4" id="KW-0132">Cell division</keyword>
<feature type="coiled-coil region" evidence="9">
    <location>
        <begin position="363"/>
        <end position="390"/>
    </location>
</feature>
<dbReference type="Proteomes" id="UP001420932">
    <property type="component" value="Unassembled WGS sequence"/>
</dbReference>
<feature type="domain" description="Kinetochore protein Nuf2 N-terminal" evidence="10">
    <location>
        <begin position="5"/>
        <end position="53"/>
    </location>
</feature>
<accession>A0AAP0Q1D1</accession>
<comment type="similarity">
    <text evidence="2">Belongs to the NUF2 family.</text>
</comment>
<evidence type="ECO:0000313" key="12">
    <source>
        <dbReference type="Proteomes" id="UP001420932"/>
    </source>
</evidence>
<comment type="subcellular location">
    <subcellularLocation>
        <location evidence="1">Chromosome</location>
        <location evidence="1">Centromere</location>
    </subcellularLocation>
</comment>
<evidence type="ECO:0000256" key="9">
    <source>
        <dbReference type="SAM" id="Coils"/>
    </source>
</evidence>
<dbReference type="InterPro" id="IPR005549">
    <property type="entry name" value="Kinetochore_Nuf2_N"/>
</dbReference>
<evidence type="ECO:0000256" key="8">
    <source>
        <dbReference type="ARBA" id="ARBA00023328"/>
    </source>
</evidence>
<evidence type="ECO:0000256" key="5">
    <source>
        <dbReference type="ARBA" id="ARBA00022776"/>
    </source>
</evidence>
<comment type="caution">
    <text evidence="11">The sequence shown here is derived from an EMBL/GenBank/DDBJ whole genome shotgun (WGS) entry which is preliminary data.</text>
</comment>
<keyword evidence="6 9" id="KW-0175">Coiled coil</keyword>
<feature type="coiled-coil region" evidence="9">
    <location>
        <begin position="171"/>
        <end position="233"/>
    </location>
</feature>
<proteinExistence type="inferred from homology"/>
<evidence type="ECO:0000256" key="1">
    <source>
        <dbReference type="ARBA" id="ARBA00004584"/>
    </source>
</evidence>
<evidence type="ECO:0000256" key="6">
    <source>
        <dbReference type="ARBA" id="ARBA00023054"/>
    </source>
</evidence>
<dbReference type="PANTHER" id="PTHR48441:SF1">
    <property type="entry name" value="NT-3"/>
    <property type="match status" value="1"/>
</dbReference>
<dbReference type="GO" id="GO:0031262">
    <property type="term" value="C:Ndc80 complex"/>
    <property type="evidence" value="ECO:0007669"/>
    <property type="project" value="InterPro"/>
</dbReference>
<keyword evidence="8" id="KW-0137">Centromere</keyword>
<dbReference type="AlphaFoldDB" id="A0AAP0Q1D1"/>